<gene>
    <name evidence="1" type="ORF">GCM10010913_27200</name>
</gene>
<keyword evidence="2" id="KW-1185">Reference proteome</keyword>
<dbReference type="Proteomes" id="UP000608420">
    <property type="component" value="Unassembled WGS sequence"/>
</dbReference>
<reference evidence="2" key="1">
    <citation type="journal article" date="2019" name="Int. J. Syst. Evol. Microbiol.">
        <title>The Global Catalogue of Microorganisms (GCM) 10K type strain sequencing project: providing services to taxonomists for standard genome sequencing and annotation.</title>
        <authorList>
            <consortium name="The Broad Institute Genomics Platform"/>
            <consortium name="The Broad Institute Genome Sequencing Center for Infectious Disease"/>
            <person name="Wu L."/>
            <person name="Ma J."/>
        </authorList>
    </citation>
    <scope>NUCLEOTIDE SEQUENCE [LARGE SCALE GENOMIC DNA]</scope>
    <source>
        <strain evidence="2">CGMCC 1.15420</strain>
    </source>
</reference>
<comment type="caution">
    <text evidence="1">The sequence shown here is derived from an EMBL/GenBank/DDBJ whole genome shotgun (WGS) entry which is preliminary data.</text>
</comment>
<dbReference type="RefSeq" id="WP_120464773.1">
    <property type="nucleotide sequence ID" value="NZ_BMIW01000019.1"/>
</dbReference>
<dbReference type="EMBL" id="BMIW01000019">
    <property type="protein sequence ID" value="GGG03971.1"/>
    <property type="molecule type" value="Genomic_DNA"/>
</dbReference>
<evidence type="ECO:0000313" key="1">
    <source>
        <dbReference type="EMBL" id="GGG03971.1"/>
    </source>
</evidence>
<accession>A0ABQ1VX80</accession>
<sequence length="201" mass="22803">MGKHRGKQRHTALAPTGTILQRIARQMLPFYKAIACNRKYAAAWSRAIVAADLDAMIKLLRKVSPVLGKQGLGTNAIGYFISFEFCKLGYSNGVTIPPGTVQFKFETRVNQAMTRAFLPLYRKLALSRSFADKLARAIRKKDQARVIAIIRSVVKSPALKAVRIEDAGFVLVFKFPFSKFRYQNLLFLEFEPFQFPLVEQR</sequence>
<name>A0ABQ1VX80_9BACL</name>
<evidence type="ECO:0000313" key="2">
    <source>
        <dbReference type="Proteomes" id="UP000608420"/>
    </source>
</evidence>
<proteinExistence type="predicted"/>
<organism evidence="1 2">
    <name type="scientific">Paenibacillus aceti</name>
    <dbReference type="NCBI Taxonomy" id="1820010"/>
    <lineage>
        <taxon>Bacteria</taxon>
        <taxon>Bacillati</taxon>
        <taxon>Bacillota</taxon>
        <taxon>Bacilli</taxon>
        <taxon>Bacillales</taxon>
        <taxon>Paenibacillaceae</taxon>
        <taxon>Paenibacillus</taxon>
    </lineage>
</organism>
<protein>
    <submittedName>
        <fullName evidence="1">Uncharacterized protein</fullName>
    </submittedName>
</protein>